<organism evidence="2 3">
    <name type="scientific">Metabacillus niabensis</name>
    <dbReference type="NCBI Taxonomy" id="324854"/>
    <lineage>
        <taxon>Bacteria</taxon>
        <taxon>Bacillati</taxon>
        <taxon>Bacillota</taxon>
        <taxon>Bacilli</taxon>
        <taxon>Bacillales</taxon>
        <taxon>Bacillaceae</taxon>
        <taxon>Metabacillus</taxon>
    </lineage>
</organism>
<proteinExistence type="predicted"/>
<evidence type="ECO:0000313" key="2">
    <source>
        <dbReference type="EMBL" id="MDQ0226446.1"/>
    </source>
</evidence>
<reference evidence="2 3" key="1">
    <citation type="submission" date="2023-07" db="EMBL/GenBank/DDBJ databases">
        <title>Genomic Encyclopedia of Type Strains, Phase IV (KMG-IV): sequencing the most valuable type-strain genomes for metagenomic binning, comparative biology and taxonomic classification.</title>
        <authorList>
            <person name="Goeker M."/>
        </authorList>
    </citation>
    <scope>NUCLEOTIDE SEQUENCE [LARGE SCALE GENOMIC DNA]</scope>
    <source>
        <strain evidence="2 3">DSM 17723</strain>
    </source>
</reference>
<dbReference type="Proteomes" id="UP001232245">
    <property type="component" value="Unassembled WGS sequence"/>
</dbReference>
<dbReference type="InterPro" id="IPR018745">
    <property type="entry name" value="MpsC"/>
</dbReference>
<gene>
    <name evidence="2" type="ORF">J2S02_002791</name>
</gene>
<protein>
    <submittedName>
        <fullName evidence="2">Uncharacterized protein YbcI</fullName>
    </submittedName>
</protein>
<dbReference type="RefSeq" id="WP_174881827.1">
    <property type="nucleotide sequence ID" value="NZ_CADEPK010000444.1"/>
</dbReference>
<accession>A0ABT9Z3L4</accession>
<keyword evidence="3" id="KW-1185">Reference proteome</keyword>
<evidence type="ECO:0000313" key="3">
    <source>
        <dbReference type="Proteomes" id="UP001232245"/>
    </source>
</evidence>
<dbReference type="EMBL" id="JAUSTZ010000005">
    <property type="protein sequence ID" value="MDQ0226446.1"/>
    <property type="molecule type" value="Genomic_DNA"/>
</dbReference>
<sequence>MIKTKYNYEDITNLNSYISKILKKNFGKGPAACYTFLTDDMMFINIKNFITPVEEVLIKKNEEHLAHKSRMIIFDAIFEQIQEEVKRVLNIDYTSMCYDWSFKHNTGLIILTKDEHFTQTAEHSLEGNESVNSIKKICSNVHNTQVQINHVSQTSTVTYIIYSGFMSKIEHALYEKGYVELLIEWSNELKGEYKQNKRLFEHALRAAIDDHFVFLDFEKDRGMIVFYHT</sequence>
<name>A0ABT9Z3L4_9BACI</name>
<comment type="caution">
    <text evidence="2">The sequence shown here is derived from an EMBL/GenBank/DDBJ whole genome shotgun (WGS) entry which is preliminary data.</text>
</comment>
<feature type="domain" description="Na+-translocating membrane potential-generating system MpsC" evidence="1">
    <location>
        <begin position="13"/>
        <end position="112"/>
    </location>
</feature>
<dbReference type="Pfam" id="PF10057">
    <property type="entry name" value="MpsC"/>
    <property type="match status" value="1"/>
</dbReference>
<evidence type="ECO:0000259" key="1">
    <source>
        <dbReference type="Pfam" id="PF10057"/>
    </source>
</evidence>